<evidence type="ECO:0000313" key="2">
    <source>
        <dbReference type="EMBL" id="EER19385.1"/>
    </source>
</evidence>
<organism evidence="3">
    <name type="scientific">Perkinsus marinus (strain ATCC 50983 / TXsc)</name>
    <dbReference type="NCBI Taxonomy" id="423536"/>
    <lineage>
        <taxon>Eukaryota</taxon>
        <taxon>Sar</taxon>
        <taxon>Alveolata</taxon>
        <taxon>Perkinsozoa</taxon>
        <taxon>Perkinsea</taxon>
        <taxon>Perkinsida</taxon>
        <taxon>Perkinsidae</taxon>
        <taxon>Perkinsus</taxon>
    </lineage>
</organism>
<dbReference type="RefSeq" id="XP_002787589.1">
    <property type="nucleotide sequence ID" value="XM_002787543.1"/>
</dbReference>
<dbReference type="InParanoid" id="C5K750"/>
<feature type="compositionally biased region" description="Basic and acidic residues" evidence="1">
    <location>
        <begin position="501"/>
        <end position="519"/>
    </location>
</feature>
<accession>C5K750</accession>
<name>C5K750_PERM5</name>
<dbReference type="OMA" id="RPRECQK"/>
<dbReference type="GeneID" id="9039646"/>
<feature type="compositionally biased region" description="Basic and acidic residues" evidence="1">
    <location>
        <begin position="400"/>
        <end position="414"/>
    </location>
</feature>
<dbReference type="Proteomes" id="UP000007800">
    <property type="component" value="Unassembled WGS sequence"/>
</dbReference>
<feature type="region of interest" description="Disordered" evidence="1">
    <location>
        <begin position="492"/>
        <end position="525"/>
    </location>
</feature>
<keyword evidence="3" id="KW-1185">Reference proteome</keyword>
<feature type="region of interest" description="Disordered" evidence="1">
    <location>
        <begin position="365"/>
        <end position="443"/>
    </location>
</feature>
<evidence type="ECO:0000313" key="3">
    <source>
        <dbReference type="Proteomes" id="UP000007800"/>
    </source>
</evidence>
<feature type="compositionally biased region" description="Acidic residues" evidence="1">
    <location>
        <begin position="417"/>
        <end position="434"/>
    </location>
</feature>
<feature type="compositionally biased region" description="Acidic residues" evidence="1">
    <location>
        <begin position="375"/>
        <end position="385"/>
    </location>
</feature>
<dbReference type="AlphaFoldDB" id="C5K750"/>
<proteinExistence type="predicted"/>
<reference evidence="2 3" key="1">
    <citation type="submission" date="2008-07" db="EMBL/GenBank/DDBJ databases">
        <authorList>
            <person name="El-Sayed N."/>
            <person name="Caler E."/>
            <person name="Inman J."/>
            <person name="Amedeo P."/>
            <person name="Hass B."/>
            <person name="Wortman J."/>
        </authorList>
    </citation>
    <scope>NUCLEOTIDE SEQUENCE [LARGE SCALE GENOMIC DNA]</scope>
    <source>
        <strain evidence="3">ATCC 50983 / TXsc</strain>
    </source>
</reference>
<feature type="compositionally biased region" description="Acidic residues" evidence="1">
    <location>
        <begin position="45"/>
        <end position="59"/>
    </location>
</feature>
<dbReference type="EMBL" id="GG671079">
    <property type="protein sequence ID" value="EER19385.1"/>
    <property type="molecule type" value="Genomic_DNA"/>
</dbReference>
<evidence type="ECO:0000256" key="1">
    <source>
        <dbReference type="SAM" id="MobiDB-lite"/>
    </source>
</evidence>
<gene>
    <name evidence="2" type="ORF">Pmar_PMAR012361</name>
</gene>
<sequence>MEEGAIDHTKAEEAEGEFSLYSLFKRGLLTDCILVVPREKVKVQEEEEGEEDEEEEEGNSGDFKLHKLILASYSRYCYKKIIPSDEEGEEEEGEEEGDAVVVPEHQQDEGVHTWGLGESYIAQPALRNSFSFSRGVSMRAASDYRGCSHAALLGLTLALEMPSLAHRLAEYILSTCLNPHTAPAVLLRCSYYTDNNADAKALAEAAEALLLDKFDECIQPRLGKPLRVYELSQLPLAMIERILTSDKLGLGASSGDEELVLRTCTNVLRQRMDRRHIRVGMEMVKPLSGAVEVKLRVMEGIASGSECVRGDPVPRYERAVSWGEGEEGRIVEGIVPLLDEAPLGEVWAEVEWKLSSGEVIVDELSKEVFQKPQQEEDEEEDDDDGKEVSLHSGAVVRVTLRSEEPVQEPEKDSGESGGDEDVAEEEEGEDDEDSSSPKKEGVWEKEDFEMVYGCVRWSQLPLESLISAAESPLWRPAQDRILELMRKFTTTGQQDLPIGGRPRECQKEGYKRRQEMKEEVEVEEG</sequence>
<protein>
    <submittedName>
        <fullName evidence="2">Uncharacterized protein</fullName>
    </submittedName>
</protein>
<feature type="region of interest" description="Disordered" evidence="1">
    <location>
        <begin position="42"/>
        <end position="61"/>
    </location>
</feature>